<organism evidence="1 2">
    <name type="scientific">Oculimacula yallundae</name>
    <dbReference type="NCBI Taxonomy" id="86028"/>
    <lineage>
        <taxon>Eukaryota</taxon>
        <taxon>Fungi</taxon>
        <taxon>Dikarya</taxon>
        <taxon>Ascomycota</taxon>
        <taxon>Pezizomycotina</taxon>
        <taxon>Leotiomycetes</taxon>
        <taxon>Helotiales</taxon>
        <taxon>Ploettnerulaceae</taxon>
        <taxon>Oculimacula</taxon>
    </lineage>
</organism>
<comment type="caution">
    <text evidence="1">The sequence shown here is derived from an EMBL/GenBank/DDBJ whole genome shotgun (WGS) entry which is preliminary data.</text>
</comment>
<sequence length="158" mass="17607">MKIFSPSSNFRDTMFAVALVELWHATAARFLGIPDHTSGLLGTIGKCQLFSHMTMPLAPIIEHSFPDCLNGMVSTKDSPWLLYFKDQTMSLVSKHIIKGRLESPLNWVYDIGTPEGGLSIETIECQQWAFRNLPGRFGEAEIVGRLKGVGVEGLLRRD</sequence>
<name>A0ABR4CSZ2_9HELO</name>
<protein>
    <submittedName>
        <fullName evidence="1">Uncharacterized protein</fullName>
    </submittedName>
</protein>
<keyword evidence="2" id="KW-1185">Reference proteome</keyword>
<gene>
    <name evidence="1" type="ORF">VTL71DRAFT_12250</name>
</gene>
<evidence type="ECO:0000313" key="2">
    <source>
        <dbReference type="Proteomes" id="UP001595075"/>
    </source>
</evidence>
<dbReference type="Proteomes" id="UP001595075">
    <property type="component" value="Unassembled WGS sequence"/>
</dbReference>
<accession>A0ABR4CSZ2</accession>
<dbReference type="EMBL" id="JAZHXI010000004">
    <property type="protein sequence ID" value="KAL2072907.1"/>
    <property type="molecule type" value="Genomic_DNA"/>
</dbReference>
<evidence type="ECO:0000313" key="1">
    <source>
        <dbReference type="EMBL" id="KAL2072907.1"/>
    </source>
</evidence>
<proteinExistence type="predicted"/>
<reference evidence="1 2" key="1">
    <citation type="journal article" date="2024" name="Commun. Biol.">
        <title>Comparative genomic analysis of thermophilic fungi reveals convergent evolutionary adaptations and gene losses.</title>
        <authorList>
            <person name="Steindorff A.S."/>
            <person name="Aguilar-Pontes M.V."/>
            <person name="Robinson A.J."/>
            <person name="Andreopoulos B."/>
            <person name="LaButti K."/>
            <person name="Kuo A."/>
            <person name="Mondo S."/>
            <person name="Riley R."/>
            <person name="Otillar R."/>
            <person name="Haridas S."/>
            <person name="Lipzen A."/>
            <person name="Grimwood J."/>
            <person name="Schmutz J."/>
            <person name="Clum A."/>
            <person name="Reid I.D."/>
            <person name="Moisan M.C."/>
            <person name="Butler G."/>
            <person name="Nguyen T.T.M."/>
            <person name="Dewar K."/>
            <person name="Conant G."/>
            <person name="Drula E."/>
            <person name="Henrissat B."/>
            <person name="Hansel C."/>
            <person name="Singer S."/>
            <person name="Hutchinson M.I."/>
            <person name="de Vries R.P."/>
            <person name="Natvig D.O."/>
            <person name="Powell A.J."/>
            <person name="Tsang A."/>
            <person name="Grigoriev I.V."/>
        </authorList>
    </citation>
    <scope>NUCLEOTIDE SEQUENCE [LARGE SCALE GENOMIC DNA]</scope>
    <source>
        <strain evidence="1 2">CBS 494.80</strain>
    </source>
</reference>